<gene>
    <name evidence="1" type="ORF">PMEA_00017467</name>
</gene>
<comment type="caution">
    <text evidence="1">The sequence shown here is derived from an EMBL/GenBank/DDBJ whole genome shotgun (WGS) entry which is preliminary data.</text>
</comment>
<name>A0AAU9X5B0_9CNID</name>
<sequence>MDLEKREQEIYIAGYLVYDIMIVENLGDHADAEVAKGVKQFTENFIKKPIEYAKLLKKAKEAAEKCKEKKFDVGKPSATKEPQQCCQKKFLSKRLVNRTRHSKRAD</sequence>
<accession>A0AAU9X5B0</accession>
<organism evidence="1 2">
    <name type="scientific">Pocillopora meandrina</name>
    <dbReference type="NCBI Taxonomy" id="46732"/>
    <lineage>
        <taxon>Eukaryota</taxon>
        <taxon>Metazoa</taxon>
        <taxon>Cnidaria</taxon>
        <taxon>Anthozoa</taxon>
        <taxon>Hexacorallia</taxon>
        <taxon>Scleractinia</taxon>
        <taxon>Astrocoeniina</taxon>
        <taxon>Pocilloporidae</taxon>
        <taxon>Pocillopora</taxon>
    </lineage>
</organism>
<evidence type="ECO:0000313" key="1">
    <source>
        <dbReference type="EMBL" id="CAH3136169.1"/>
    </source>
</evidence>
<dbReference type="AlphaFoldDB" id="A0AAU9X5B0"/>
<protein>
    <submittedName>
        <fullName evidence="1">Uncharacterized protein</fullName>
    </submittedName>
</protein>
<proteinExistence type="predicted"/>
<dbReference type="Proteomes" id="UP001159428">
    <property type="component" value="Unassembled WGS sequence"/>
</dbReference>
<evidence type="ECO:0000313" key="2">
    <source>
        <dbReference type="Proteomes" id="UP001159428"/>
    </source>
</evidence>
<keyword evidence="2" id="KW-1185">Reference proteome</keyword>
<reference evidence="1 2" key="1">
    <citation type="submission" date="2022-05" db="EMBL/GenBank/DDBJ databases">
        <authorList>
            <consortium name="Genoscope - CEA"/>
            <person name="William W."/>
        </authorList>
    </citation>
    <scope>NUCLEOTIDE SEQUENCE [LARGE SCALE GENOMIC DNA]</scope>
</reference>
<dbReference type="EMBL" id="CALNXJ010000030">
    <property type="protein sequence ID" value="CAH3136169.1"/>
    <property type="molecule type" value="Genomic_DNA"/>
</dbReference>